<keyword evidence="1" id="KW-0812">Transmembrane</keyword>
<proteinExistence type="predicted"/>
<name>A0ABP1QT86_9HEXA</name>
<evidence type="ECO:0000313" key="2">
    <source>
        <dbReference type="EMBL" id="CAL8111241.1"/>
    </source>
</evidence>
<evidence type="ECO:0000313" key="4">
    <source>
        <dbReference type="Proteomes" id="UP001642540"/>
    </source>
</evidence>
<gene>
    <name evidence="2" type="ORF">ODALV1_LOCUS14857</name>
    <name evidence="3" type="ORF">ODALV1_LOCUS21354</name>
</gene>
<evidence type="ECO:0000256" key="1">
    <source>
        <dbReference type="SAM" id="Phobius"/>
    </source>
</evidence>
<keyword evidence="4" id="KW-1185">Reference proteome</keyword>
<dbReference type="Proteomes" id="UP001642540">
    <property type="component" value="Unassembled WGS sequence"/>
</dbReference>
<keyword evidence="1" id="KW-0472">Membrane</keyword>
<dbReference type="EMBL" id="CAXLJM020000072">
    <property type="protein sequence ID" value="CAL8126340.1"/>
    <property type="molecule type" value="Genomic_DNA"/>
</dbReference>
<organism evidence="2 4">
    <name type="scientific">Orchesella dallaii</name>
    <dbReference type="NCBI Taxonomy" id="48710"/>
    <lineage>
        <taxon>Eukaryota</taxon>
        <taxon>Metazoa</taxon>
        <taxon>Ecdysozoa</taxon>
        <taxon>Arthropoda</taxon>
        <taxon>Hexapoda</taxon>
        <taxon>Collembola</taxon>
        <taxon>Entomobryomorpha</taxon>
        <taxon>Entomobryoidea</taxon>
        <taxon>Orchesellidae</taxon>
        <taxon>Orchesellinae</taxon>
        <taxon>Orchesella</taxon>
    </lineage>
</organism>
<reference evidence="2 4" key="1">
    <citation type="submission" date="2024-08" db="EMBL/GenBank/DDBJ databases">
        <authorList>
            <person name="Cucini C."/>
            <person name="Frati F."/>
        </authorList>
    </citation>
    <scope>NUCLEOTIDE SEQUENCE [LARGE SCALE GENOMIC DNA]</scope>
</reference>
<feature type="transmembrane region" description="Helical" evidence="1">
    <location>
        <begin position="80"/>
        <end position="103"/>
    </location>
</feature>
<keyword evidence="1" id="KW-1133">Transmembrane helix</keyword>
<accession>A0ABP1QT86</accession>
<protein>
    <submittedName>
        <fullName evidence="2">Uncharacterized protein</fullName>
    </submittedName>
</protein>
<comment type="caution">
    <text evidence="2">The sequence shown here is derived from an EMBL/GenBank/DDBJ whole genome shotgun (WGS) entry which is preliminary data.</text>
</comment>
<dbReference type="EMBL" id="CAXLJM020000046">
    <property type="protein sequence ID" value="CAL8111241.1"/>
    <property type="molecule type" value="Genomic_DNA"/>
</dbReference>
<evidence type="ECO:0000313" key="3">
    <source>
        <dbReference type="EMBL" id="CAL8126340.1"/>
    </source>
</evidence>
<sequence length="136" mass="15249">MFPLKQIKKGARFSRCGNFILSPESTIRVEHSRSPLAENYSKSKAASNRKPLWEYEQSIVSSTSVLIQELNNSQNNICELFMAIESVVLLVAGLLVVNLLILLRTIGTQKDTFDFEKCSANGRLECSSESLILHSR</sequence>